<protein>
    <recommendedName>
        <fullName evidence="4">Type III secretion system protein PrgH-EprH (PrgH)</fullName>
    </recommendedName>
</protein>
<reference evidence="2 3" key="1">
    <citation type="submission" date="2016-04" db="EMBL/GenBank/DDBJ databases">
        <title>ATOL: Assembling a taxonomically balanced genome-scale reconstruction of the evolutionary history of the Enterobacteriaceae.</title>
        <authorList>
            <person name="Plunkett G.III."/>
            <person name="Neeno-Eckwall E.C."/>
            <person name="Glasner J.D."/>
            <person name="Perna N.T."/>
        </authorList>
    </citation>
    <scope>NUCLEOTIDE SEQUENCE [LARGE SCALE GENOMIC DNA]</scope>
    <source>
        <strain evidence="2 3">ATCC 700826</strain>
    </source>
</reference>
<sequence>MFYYLYILHGPLKGTIFPLTANHYFISLYKNQSEDINNDSAVLHIPCYEEAEEKTLSITLDTSDIKNNKIKIENSKIADEIGKEFQLEIDKVFYLNDIPIFLISNKDNSPLSSIHLKKTKKISKNKKIKIGTFLLIILPLILFFLFISPSSITSIEVKKIAPNSLENLNLKGFNGKNDYYCVYDDTFSEWSKKPQIYSNIIYIDIKNIKSSLNNKIYNLILKNKQKPIINFIYHNVNEEMSIIKTINKSFPLNCQANINRFSLPKIIDDINKFSFTQSIGYTIQEKKNGIIFIFDDKLTSGNKAILDNYIKKQTSIFGRKFIFYNENIDDIYLKNKSMLQEDKGYIFINNQHRYFPQGL</sequence>
<evidence type="ECO:0000313" key="3">
    <source>
        <dbReference type="Proteomes" id="UP000078250"/>
    </source>
</evidence>
<gene>
    <name evidence="2" type="ORF">M997_3338</name>
</gene>
<keyword evidence="1" id="KW-1133">Transmembrane helix</keyword>
<dbReference type="GO" id="GO:0016020">
    <property type="term" value="C:membrane"/>
    <property type="evidence" value="ECO:0007669"/>
    <property type="project" value="InterPro"/>
</dbReference>
<dbReference type="RefSeq" id="WP_064721234.1">
    <property type="nucleotide sequence ID" value="NZ_LXEV01000036.1"/>
</dbReference>
<dbReference type="EMBL" id="LXEV01000036">
    <property type="protein sequence ID" value="OAT44972.1"/>
    <property type="molecule type" value="Genomic_DNA"/>
</dbReference>
<keyword evidence="1" id="KW-0812">Transmembrane</keyword>
<dbReference type="InterPro" id="IPR019029">
    <property type="entry name" value="T3SS_PrgH/EprH-like"/>
</dbReference>
<comment type="caution">
    <text evidence="2">The sequence shown here is derived from an EMBL/GenBank/DDBJ whole genome shotgun (WGS) entry which is preliminary data.</text>
</comment>
<dbReference type="AlphaFoldDB" id="A0AAJ3LSZ9"/>
<keyword evidence="3" id="KW-1185">Reference proteome</keyword>
<dbReference type="Proteomes" id="UP000078250">
    <property type="component" value="Unassembled WGS sequence"/>
</dbReference>
<evidence type="ECO:0000313" key="2">
    <source>
        <dbReference type="EMBL" id="OAT44972.1"/>
    </source>
</evidence>
<keyword evidence="1" id="KW-0472">Membrane</keyword>
<evidence type="ECO:0008006" key="4">
    <source>
        <dbReference type="Google" id="ProtNLM"/>
    </source>
</evidence>
<feature type="transmembrane region" description="Helical" evidence="1">
    <location>
        <begin position="128"/>
        <end position="147"/>
    </location>
</feature>
<organism evidence="2 3">
    <name type="scientific">Proteus hauseri ATCC 700826</name>
    <dbReference type="NCBI Taxonomy" id="1354271"/>
    <lineage>
        <taxon>Bacteria</taxon>
        <taxon>Pseudomonadati</taxon>
        <taxon>Pseudomonadota</taxon>
        <taxon>Gammaproteobacteria</taxon>
        <taxon>Enterobacterales</taxon>
        <taxon>Morganellaceae</taxon>
        <taxon>Proteus</taxon>
    </lineage>
</organism>
<name>A0AAJ3LSZ9_PROHU</name>
<evidence type="ECO:0000256" key="1">
    <source>
        <dbReference type="SAM" id="Phobius"/>
    </source>
</evidence>
<proteinExistence type="predicted"/>
<dbReference type="Pfam" id="PF09480">
    <property type="entry name" value="PrgH"/>
    <property type="match status" value="1"/>
</dbReference>
<accession>A0AAJ3LSZ9</accession>